<sequence>MTEAHHTEVIEAPIAAVYQQWLDVESFSRFIPAVKAVTTSADVYSHWTLSIGSPGAIGALTREFDAEITEQLPEERVSWRTLSGDLSLTGSATFAEPAEGTTEVTLSVTWAPKSAAEHAAATLGVDDRIVTSSLREFKHYVETHDGPSGHSYVTLRSVDPTDS</sequence>
<dbReference type="InterPro" id="IPR005031">
    <property type="entry name" value="COQ10_START"/>
</dbReference>
<dbReference type="EMBL" id="JANLCJ010000004">
    <property type="protein sequence ID" value="MCS5734470.1"/>
    <property type="molecule type" value="Genomic_DNA"/>
</dbReference>
<dbReference type="CDD" id="cd07817">
    <property type="entry name" value="SRPBCC_8"/>
    <property type="match status" value="1"/>
</dbReference>
<dbReference type="RefSeq" id="WP_259539336.1">
    <property type="nucleotide sequence ID" value="NZ_JANLCJ010000004.1"/>
</dbReference>
<comment type="caution">
    <text evidence="2">The sequence shown here is derived from an EMBL/GenBank/DDBJ whole genome shotgun (WGS) entry which is preliminary data.</text>
</comment>
<organism evidence="2 3">
    <name type="scientific">Herbiconiux daphne</name>
    <dbReference type="NCBI Taxonomy" id="2970914"/>
    <lineage>
        <taxon>Bacteria</taxon>
        <taxon>Bacillati</taxon>
        <taxon>Actinomycetota</taxon>
        <taxon>Actinomycetes</taxon>
        <taxon>Micrococcales</taxon>
        <taxon>Microbacteriaceae</taxon>
        <taxon>Herbiconiux</taxon>
    </lineage>
</organism>
<proteinExistence type="predicted"/>
<gene>
    <name evidence="2" type="ORF">N1032_12045</name>
</gene>
<accession>A0ABT2H3F0</accession>
<evidence type="ECO:0000313" key="3">
    <source>
        <dbReference type="Proteomes" id="UP001165586"/>
    </source>
</evidence>
<keyword evidence="3" id="KW-1185">Reference proteome</keyword>
<dbReference type="InterPro" id="IPR023393">
    <property type="entry name" value="START-like_dom_sf"/>
</dbReference>
<evidence type="ECO:0000259" key="1">
    <source>
        <dbReference type="Pfam" id="PF03364"/>
    </source>
</evidence>
<feature type="domain" description="Coenzyme Q-binding protein COQ10 START" evidence="1">
    <location>
        <begin position="10"/>
        <end position="124"/>
    </location>
</feature>
<dbReference type="PANTHER" id="PTHR33824">
    <property type="entry name" value="POLYKETIDE CYCLASE/DEHYDRASE AND LIPID TRANSPORT SUPERFAMILY PROTEIN"/>
    <property type="match status" value="1"/>
</dbReference>
<dbReference type="Proteomes" id="UP001165586">
    <property type="component" value="Unassembled WGS sequence"/>
</dbReference>
<protein>
    <submittedName>
        <fullName evidence="2">SRPBCC family protein</fullName>
    </submittedName>
</protein>
<dbReference type="PANTHER" id="PTHR33824:SF7">
    <property type="entry name" value="POLYKETIDE CYCLASE_DEHYDRASE AND LIPID TRANSPORT SUPERFAMILY PROTEIN"/>
    <property type="match status" value="1"/>
</dbReference>
<dbReference type="Pfam" id="PF03364">
    <property type="entry name" value="Polyketide_cyc"/>
    <property type="match status" value="1"/>
</dbReference>
<reference evidence="2" key="1">
    <citation type="submission" date="2022-08" db="EMBL/GenBank/DDBJ databases">
        <authorList>
            <person name="Deng Y."/>
            <person name="Han X.-F."/>
            <person name="Zhang Y.-Q."/>
        </authorList>
    </citation>
    <scope>NUCLEOTIDE SEQUENCE</scope>
    <source>
        <strain evidence="2">CPCC 203386</strain>
    </source>
</reference>
<evidence type="ECO:0000313" key="2">
    <source>
        <dbReference type="EMBL" id="MCS5734470.1"/>
    </source>
</evidence>
<dbReference type="InterPro" id="IPR047137">
    <property type="entry name" value="ORF3"/>
</dbReference>
<name>A0ABT2H3F0_9MICO</name>
<dbReference type="SUPFAM" id="SSF55961">
    <property type="entry name" value="Bet v1-like"/>
    <property type="match status" value="1"/>
</dbReference>
<dbReference type="Gene3D" id="3.30.530.20">
    <property type="match status" value="1"/>
</dbReference>